<protein>
    <submittedName>
        <fullName evidence="1">N-formylglutamate amidohydrolase</fullName>
    </submittedName>
</protein>
<dbReference type="NCBIfam" id="TIGR02017">
    <property type="entry name" value="hutG_amidohyd"/>
    <property type="match status" value="1"/>
</dbReference>
<dbReference type="EMBL" id="CP003218">
    <property type="protein sequence ID" value="AEX04120.1"/>
    <property type="molecule type" value="Genomic_DNA"/>
</dbReference>
<dbReference type="AlphaFoldDB" id="A0A0H3HCJ4"/>
<evidence type="ECO:0000313" key="1">
    <source>
        <dbReference type="EMBL" id="AEX04120.1"/>
    </source>
</evidence>
<accession>A0A0H3HCJ4</accession>
<dbReference type="InterPro" id="IPR010247">
    <property type="entry name" value="HutG_amidohyd"/>
</dbReference>
<dbReference type="Proteomes" id="UP000007843">
    <property type="component" value="Chromosome"/>
</dbReference>
<dbReference type="KEGG" id="kox:KOX_11970"/>
<proteinExistence type="predicted"/>
<dbReference type="HOGENOM" id="CLU_069318_0_0_6"/>
<dbReference type="Gene3D" id="3.40.630.40">
    <property type="entry name" value="Zn-dependent exopeptidases"/>
    <property type="match status" value="1"/>
</dbReference>
<keyword evidence="1" id="KW-0378">Hydrolase</keyword>
<gene>
    <name evidence="1" type="ordered locus">KOX_11970</name>
</gene>
<evidence type="ECO:0000313" key="2">
    <source>
        <dbReference type="Proteomes" id="UP000007843"/>
    </source>
</evidence>
<reference evidence="1 2" key="1">
    <citation type="journal article" date="2012" name="J. Bacteriol.">
        <title>Complete genome sequence of Klebsiella oxytoca KCTC 1686, used in production of 2,3-butanediol.</title>
        <authorList>
            <person name="Shin S.H."/>
            <person name="Kim S."/>
            <person name="Kim J.Y."/>
            <person name="Lee S."/>
            <person name="Um Y."/>
            <person name="Oh M.K."/>
            <person name="Kim Y.R."/>
            <person name="Lee J."/>
            <person name="Yang K.S."/>
        </authorList>
    </citation>
    <scope>NUCLEOTIDE SEQUENCE [LARGE SCALE GENOMIC DNA]</scope>
    <source>
        <strain evidence="2">ATCC 8724 / DSM 4798 / JCM 20051 / NBRC 3318 / NRRL B-199 / KCTC 1686</strain>
    </source>
</reference>
<organism evidence="1 2">
    <name type="scientific">Klebsiella michiganensis (strain ATCC 8724 / DSM 4798 / JCM 20051 / NBRC 3318 / NRRL B-199 / KCTC 1686 / BUCSAV 143 / CCM 1901)</name>
    <dbReference type="NCBI Taxonomy" id="1006551"/>
    <lineage>
        <taxon>Bacteria</taxon>
        <taxon>Pseudomonadati</taxon>
        <taxon>Pseudomonadota</taxon>
        <taxon>Gammaproteobacteria</taxon>
        <taxon>Enterobacterales</taxon>
        <taxon>Enterobacteriaceae</taxon>
        <taxon>Klebsiella/Raoultella group</taxon>
        <taxon>Klebsiella</taxon>
    </lineage>
</organism>
<sequence>MIKAFDLQQGNLPLLVSMPHPGTLLTPEVAQGLTPRAKRLEDTDWHIPLLYQTIADMGASTLCARYSRYVVDINRPADDKPLYSTATTGLFTDIFFDGEALFVPGGAPDAAAKDAILKQVWQPYHQALAAELARLREKFGYALLWDAHSIKSVVPRLFEGRLPDLNFGTADGASCSTQLSQALLASCNAFPQYSRILNGRFKGGYITRHYGDPANHIHAVQLEMAQCCYMDEESFAYLPEKGQQAQQLLERLINTALQWGREQYGEPGM</sequence>
<dbReference type="SUPFAM" id="SSF53187">
    <property type="entry name" value="Zn-dependent exopeptidases"/>
    <property type="match status" value="1"/>
</dbReference>
<dbReference type="Pfam" id="PF05013">
    <property type="entry name" value="FGase"/>
    <property type="match status" value="1"/>
</dbReference>
<dbReference type="GO" id="GO:0016787">
    <property type="term" value="F:hydrolase activity"/>
    <property type="evidence" value="ECO:0007669"/>
    <property type="project" value="UniProtKB-KW"/>
</dbReference>
<name>A0A0H3HCJ4_KLEM8</name>
<dbReference type="InterPro" id="IPR007709">
    <property type="entry name" value="N-FG_amidohydro"/>
</dbReference>
<dbReference type="RefSeq" id="WP_014228071.1">
    <property type="nucleotide sequence ID" value="NC_016612.1"/>
</dbReference>